<reference evidence="4" key="1">
    <citation type="submission" date="2025-08" db="UniProtKB">
        <authorList>
            <consortium name="RefSeq"/>
        </authorList>
    </citation>
    <scope>IDENTIFICATION</scope>
    <source>
        <strain evidence="4">OHB3-1</strain>
    </source>
</reference>
<dbReference type="InterPro" id="IPR040387">
    <property type="entry name" value="RIN4/NOI4"/>
</dbReference>
<evidence type="ECO:0000313" key="3">
    <source>
        <dbReference type="Proteomes" id="UP000504603"/>
    </source>
</evidence>
<feature type="region of interest" description="Disordered" evidence="1">
    <location>
        <begin position="1"/>
        <end position="20"/>
    </location>
</feature>
<feature type="region of interest" description="Disordered" evidence="1">
    <location>
        <begin position="33"/>
        <end position="67"/>
    </location>
</feature>
<dbReference type="PANTHER" id="PTHR33159:SF101">
    <property type="entry name" value="OS04G0379600 PROTEIN"/>
    <property type="match status" value="1"/>
</dbReference>
<accession>A0A6J1DEH9</accession>
<keyword evidence="3" id="KW-1185">Reference proteome</keyword>
<dbReference type="GeneID" id="111019783"/>
<evidence type="ECO:0000313" key="4">
    <source>
        <dbReference type="RefSeq" id="XP_022151929.1"/>
    </source>
</evidence>
<feature type="domain" description="RIN4 pathogenic type III effector avirulence factor Avr cleavage site" evidence="2">
    <location>
        <begin position="6"/>
        <end position="39"/>
    </location>
</feature>
<proteinExistence type="predicted"/>
<dbReference type="PANTHER" id="PTHR33159">
    <property type="entry name" value="RPM1-INTERACTING PROTEIN 4 (RIN4) FAMILY PROTEIN"/>
    <property type="match status" value="1"/>
</dbReference>
<protein>
    <submittedName>
        <fullName evidence="4">RPM1-interacting protein 4-like</fullName>
    </submittedName>
</protein>
<feature type="compositionally biased region" description="Basic and acidic residues" evidence="1">
    <location>
        <begin position="57"/>
        <end position="67"/>
    </location>
</feature>
<sequence>MASGDNGRTLPKFGEWDAKDPASAEGFTMIFNKARDNKKNGGGTTSKTVISQKTQNQKHEASKKNHKYEFPRKKAWSCFAF</sequence>
<gene>
    <name evidence="4" type="primary">LOC111019783</name>
</gene>
<dbReference type="InterPro" id="IPR008700">
    <property type="entry name" value="TypeIII_avirulence_cleave"/>
</dbReference>
<evidence type="ECO:0000256" key="1">
    <source>
        <dbReference type="SAM" id="MobiDB-lite"/>
    </source>
</evidence>
<dbReference type="OrthoDB" id="1903947at2759"/>
<name>A0A6J1DEH9_MOMCH</name>
<dbReference type="AlphaFoldDB" id="A0A6J1DEH9"/>
<evidence type="ECO:0000259" key="2">
    <source>
        <dbReference type="Pfam" id="PF05627"/>
    </source>
</evidence>
<dbReference type="Proteomes" id="UP000504603">
    <property type="component" value="Unplaced"/>
</dbReference>
<dbReference type="KEGG" id="mcha:111019783"/>
<organism evidence="3 4">
    <name type="scientific">Momordica charantia</name>
    <name type="common">Bitter gourd</name>
    <name type="synonym">Balsam pear</name>
    <dbReference type="NCBI Taxonomy" id="3673"/>
    <lineage>
        <taxon>Eukaryota</taxon>
        <taxon>Viridiplantae</taxon>
        <taxon>Streptophyta</taxon>
        <taxon>Embryophyta</taxon>
        <taxon>Tracheophyta</taxon>
        <taxon>Spermatophyta</taxon>
        <taxon>Magnoliopsida</taxon>
        <taxon>eudicotyledons</taxon>
        <taxon>Gunneridae</taxon>
        <taxon>Pentapetalae</taxon>
        <taxon>rosids</taxon>
        <taxon>fabids</taxon>
        <taxon>Cucurbitales</taxon>
        <taxon>Cucurbitaceae</taxon>
        <taxon>Momordiceae</taxon>
        <taxon>Momordica</taxon>
    </lineage>
</organism>
<dbReference type="RefSeq" id="XP_022151929.1">
    <property type="nucleotide sequence ID" value="XM_022296237.1"/>
</dbReference>
<feature type="compositionally biased region" description="Polar residues" evidence="1">
    <location>
        <begin position="45"/>
        <end position="55"/>
    </location>
</feature>
<dbReference type="Pfam" id="PF05627">
    <property type="entry name" value="AvrRpt-cleavage"/>
    <property type="match status" value="1"/>
</dbReference>